<evidence type="ECO:0000259" key="1">
    <source>
        <dbReference type="Pfam" id="PF11738"/>
    </source>
</evidence>
<dbReference type="AlphaFoldDB" id="A0A948TL16"/>
<dbReference type="EMBL" id="JAHLFJ010000021">
    <property type="protein sequence ID" value="MBU3855303.1"/>
    <property type="molecule type" value="Genomic_DNA"/>
</dbReference>
<sequence length="285" mass="31943">MKTERIVLSSLIACTGAGMLVTGCTDGQGYGEAAVNACITDTTVYLLGNDKASPNCHIKLSFAYLNPHSEKDTVSEAVNHTLKQMYFGDLYAKLAPQTFIDTITHNLISDYRRDVLESYRTDLENGVSPEDMPSWYNYDFEITSELEKGRDSIWNYKVVTSQYMGGAHPNTWAKWANINARTGRQVSENEIFGKADKKGICKLLLEKIIGSANERLETDTITSVEGLHANGILLDEEVFIPENFLLKADGIEFLYNPYEIAPYYLGSFKLTISNEEITPYLNVKK</sequence>
<dbReference type="Pfam" id="PF11738">
    <property type="entry name" value="DUF3298"/>
    <property type="match status" value="1"/>
</dbReference>
<evidence type="ECO:0000313" key="3">
    <source>
        <dbReference type="Proteomes" id="UP000784286"/>
    </source>
</evidence>
<dbReference type="InterPro" id="IPR037126">
    <property type="entry name" value="PdaC/RsiV-like_sf"/>
</dbReference>
<dbReference type="InterPro" id="IPR021729">
    <property type="entry name" value="DUF3298"/>
</dbReference>
<accession>A0A948TL16</accession>
<proteinExistence type="predicted"/>
<dbReference type="Proteomes" id="UP000784286">
    <property type="component" value="Unassembled WGS sequence"/>
</dbReference>
<dbReference type="Gene3D" id="3.90.640.20">
    <property type="entry name" value="Heat-shock cognate protein, ATPase"/>
    <property type="match status" value="1"/>
</dbReference>
<name>A0A948TL16_9BACT</name>
<protein>
    <submittedName>
        <fullName evidence="2">RsiV family protein</fullName>
    </submittedName>
</protein>
<organism evidence="2 3">
    <name type="scientific">Candidatus Phocaeicola excrementipullorum</name>
    <dbReference type="NCBI Taxonomy" id="2838731"/>
    <lineage>
        <taxon>Bacteria</taxon>
        <taxon>Pseudomonadati</taxon>
        <taxon>Bacteroidota</taxon>
        <taxon>Bacteroidia</taxon>
        <taxon>Bacteroidales</taxon>
        <taxon>Bacteroidaceae</taxon>
        <taxon>Phocaeicola</taxon>
    </lineage>
</organism>
<gene>
    <name evidence="2" type="ORF">H9928_01865</name>
</gene>
<evidence type="ECO:0000313" key="2">
    <source>
        <dbReference type="EMBL" id="MBU3855303.1"/>
    </source>
</evidence>
<reference evidence="2" key="1">
    <citation type="journal article" date="2021" name="PeerJ">
        <title>Extensive microbial diversity within the chicken gut microbiome revealed by metagenomics and culture.</title>
        <authorList>
            <person name="Gilroy R."/>
            <person name="Ravi A."/>
            <person name="Getino M."/>
            <person name="Pursley I."/>
            <person name="Horton D.L."/>
            <person name="Alikhan N.F."/>
            <person name="Baker D."/>
            <person name="Gharbi K."/>
            <person name="Hall N."/>
            <person name="Watson M."/>
            <person name="Adriaenssens E.M."/>
            <person name="Foster-Nyarko E."/>
            <person name="Jarju S."/>
            <person name="Secka A."/>
            <person name="Antonio M."/>
            <person name="Oren A."/>
            <person name="Chaudhuri R.R."/>
            <person name="La Ragione R."/>
            <person name="Hildebrand F."/>
            <person name="Pallen M.J."/>
        </authorList>
    </citation>
    <scope>NUCLEOTIDE SEQUENCE</scope>
    <source>
        <strain evidence="2">8470</strain>
    </source>
</reference>
<dbReference type="Gene3D" id="3.30.565.40">
    <property type="entry name" value="Fervidobacterium nodosum Rt17-B1 like"/>
    <property type="match status" value="1"/>
</dbReference>
<comment type="caution">
    <text evidence="2">The sequence shown here is derived from an EMBL/GenBank/DDBJ whole genome shotgun (WGS) entry which is preliminary data.</text>
</comment>
<feature type="domain" description="DUF3298" evidence="1">
    <location>
        <begin position="207"/>
        <end position="273"/>
    </location>
</feature>
<reference evidence="2" key="2">
    <citation type="submission" date="2021-04" db="EMBL/GenBank/DDBJ databases">
        <authorList>
            <person name="Gilroy R."/>
        </authorList>
    </citation>
    <scope>NUCLEOTIDE SEQUENCE</scope>
    <source>
        <strain evidence="2">8470</strain>
    </source>
</reference>
<dbReference type="PROSITE" id="PS51257">
    <property type="entry name" value="PROKAR_LIPOPROTEIN"/>
    <property type="match status" value="1"/>
</dbReference>